<evidence type="ECO:0000256" key="1">
    <source>
        <dbReference type="SAM" id="Phobius"/>
    </source>
</evidence>
<sequence length="159" mass="18573">MTVDGRTPTWKDRIETLTHILMHPTTTPSLHSQLFVAARVPCFIRWDYPPFLCSDGSLPLLRWSCALLFRRLTGIGQPARSSWRSKCPFQQPPPLVLSSAEQMAPSRWTPEELRARLRRRIQRGRLGLRVPPMLAVGLPILFLLRWFFSEFYLRRSDSW</sequence>
<dbReference type="Proteomes" id="UP000636800">
    <property type="component" value="Chromosome 12"/>
</dbReference>
<proteinExistence type="predicted"/>
<protein>
    <submittedName>
        <fullName evidence="3">Uncharacterized protein</fullName>
    </submittedName>
</protein>
<dbReference type="Proteomes" id="UP000639772">
    <property type="component" value="Chromosome 12"/>
</dbReference>
<evidence type="ECO:0000313" key="3">
    <source>
        <dbReference type="EMBL" id="KAG0459403.1"/>
    </source>
</evidence>
<keyword evidence="1" id="KW-0472">Membrane</keyword>
<accession>A0A835PUX5</accession>
<dbReference type="EMBL" id="JADCNL010000012">
    <property type="protein sequence ID" value="KAG0457641.1"/>
    <property type="molecule type" value="Genomic_DNA"/>
</dbReference>
<reference evidence="4 5" key="1">
    <citation type="journal article" date="2020" name="Nat. Food">
        <title>A phased Vanilla planifolia genome enables genetic improvement of flavour and production.</title>
        <authorList>
            <person name="Hasing T."/>
            <person name="Tang H."/>
            <person name="Brym M."/>
            <person name="Khazi F."/>
            <person name="Huang T."/>
            <person name="Chambers A.H."/>
        </authorList>
    </citation>
    <scope>NUCLEOTIDE SEQUENCE [LARGE SCALE GENOMIC DNA]</scope>
    <source>
        <tissue evidence="3">Leaf</tissue>
    </source>
</reference>
<dbReference type="AlphaFoldDB" id="A0A835PUX5"/>
<organism evidence="3 5">
    <name type="scientific">Vanilla planifolia</name>
    <name type="common">Vanilla</name>
    <dbReference type="NCBI Taxonomy" id="51239"/>
    <lineage>
        <taxon>Eukaryota</taxon>
        <taxon>Viridiplantae</taxon>
        <taxon>Streptophyta</taxon>
        <taxon>Embryophyta</taxon>
        <taxon>Tracheophyta</taxon>
        <taxon>Spermatophyta</taxon>
        <taxon>Magnoliopsida</taxon>
        <taxon>Liliopsida</taxon>
        <taxon>Asparagales</taxon>
        <taxon>Orchidaceae</taxon>
        <taxon>Vanilloideae</taxon>
        <taxon>Vanilleae</taxon>
        <taxon>Vanilla</taxon>
    </lineage>
</organism>
<dbReference type="OrthoDB" id="679818at2759"/>
<evidence type="ECO:0000313" key="4">
    <source>
        <dbReference type="Proteomes" id="UP000636800"/>
    </source>
</evidence>
<keyword evidence="1" id="KW-1133">Transmembrane helix</keyword>
<feature type="transmembrane region" description="Helical" evidence="1">
    <location>
        <begin position="126"/>
        <end position="148"/>
    </location>
</feature>
<gene>
    <name evidence="3" type="ORF">HPP92_022531</name>
    <name evidence="2" type="ORF">HPP92_022798</name>
</gene>
<comment type="caution">
    <text evidence="3">The sequence shown here is derived from an EMBL/GenBank/DDBJ whole genome shotgun (WGS) entry which is preliminary data.</text>
</comment>
<dbReference type="PANTHER" id="PTHR38364:SF1">
    <property type="entry name" value="OS04G0475300 PROTEIN"/>
    <property type="match status" value="1"/>
</dbReference>
<evidence type="ECO:0000313" key="5">
    <source>
        <dbReference type="Proteomes" id="UP000639772"/>
    </source>
</evidence>
<evidence type="ECO:0000313" key="2">
    <source>
        <dbReference type="EMBL" id="KAG0457641.1"/>
    </source>
</evidence>
<keyword evidence="4" id="KW-1185">Reference proteome</keyword>
<dbReference type="PANTHER" id="PTHR38364">
    <property type="entry name" value="OSJNBA0022H21.9 PROTEIN"/>
    <property type="match status" value="1"/>
</dbReference>
<keyword evidence="1" id="KW-0812">Transmembrane</keyword>
<dbReference type="EMBL" id="JADCNM010000012">
    <property type="protein sequence ID" value="KAG0459403.1"/>
    <property type="molecule type" value="Genomic_DNA"/>
</dbReference>
<name>A0A835PUX5_VANPL</name>